<gene>
    <name evidence="10" type="ORF">DGYR_LOCUS11573</name>
</gene>
<feature type="binding site" evidence="6">
    <location>
        <position position="43"/>
    </location>
    <ligand>
        <name>ATP</name>
        <dbReference type="ChEBI" id="CHEBI:30616"/>
    </ligand>
</feature>
<dbReference type="GO" id="GO:0005737">
    <property type="term" value="C:cytoplasm"/>
    <property type="evidence" value="ECO:0007669"/>
    <property type="project" value="TreeGrafter"/>
</dbReference>
<keyword evidence="2" id="KW-0808">Transferase</keyword>
<keyword evidence="3 6" id="KW-0547">Nucleotide-binding</keyword>
<keyword evidence="11" id="KW-1185">Reference proteome</keyword>
<dbReference type="GO" id="GO:0050321">
    <property type="term" value="F:tau-protein kinase activity"/>
    <property type="evidence" value="ECO:0007669"/>
    <property type="project" value="TreeGrafter"/>
</dbReference>
<protein>
    <submittedName>
        <fullName evidence="10">DgyrCDS12253</fullName>
    </submittedName>
</protein>
<dbReference type="SMART" id="SM00220">
    <property type="entry name" value="S_TKc"/>
    <property type="match status" value="1"/>
</dbReference>
<comment type="similarity">
    <text evidence="7">Belongs to the protein kinase superfamily.</text>
</comment>
<feature type="domain" description="Protein kinase" evidence="9">
    <location>
        <begin position="14"/>
        <end position="267"/>
    </location>
</feature>
<dbReference type="InterPro" id="IPR000719">
    <property type="entry name" value="Prot_kinase_dom"/>
</dbReference>
<keyword evidence="1 7" id="KW-0723">Serine/threonine-protein kinase</keyword>
<comment type="caution">
    <text evidence="10">The sequence shown here is derived from an EMBL/GenBank/DDBJ whole genome shotgun (WGS) entry which is preliminary data.</text>
</comment>
<organism evidence="10 11">
    <name type="scientific">Dimorphilus gyrociliatus</name>
    <dbReference type="NCBI Taxonomy" id="2664684"/>
    <lineage>
        <taxon>Eukaryota</taxon>
        <taxon>Metazoa</taxon>
        <taxon>Spiralia</taxon>
        <taxon>Lophotrochozoa</taxon>
        <taxon>Annelida</taxon>
        <taxon>Polychaeta</taxon>
        <taxon>Polychaeta incertae sedis</taxon>
        <taxon>Dinophilidae</taxon>
        <taxon>Dimorphilus</taxon>
    </lineage>
</organism>
<evidence type="ECO:0000256" key="7">
    <source>
        <dbReference type="RuleBase" id="RU000304"/>
    </source>
</evidence>
<evidence type="ECO:0000256" key="5">
    <source>
        <dbReference type="ARBA" id="ARBA00022840"/>
    </source>
</evidence>
<dbReference type="PROSITE" id="PS00108">
    <property type="entry name" value="PROTEIN_KINASE_ST"/>
    <property type="match status" value="1"/>
</dbReference>
<evidence type="ECO:0000313" key="11">
    <source>
        <dbReference type="Proteomes" id="UP000549394"/>
    </source>
</evidence>
<accession>A0A7I8W5X8</accession>
<dbReference type="Pfam" id="PF00069">
    <property type="entry name" value="Pkinase"/>
    <property type="match status" value="1"/>
</dbReference>
<keyword evidence="5 6" id="KW-0067">ATP-binding</keyword>
<evidence type="ECO:0000256" key="3">
    <source>
        <dbReference type="ARBA" id="ARBA00022741"/>
    </source>
</evidence>
<feature type="compositionally biased region" description="Acidic residues" evidence="8">
    <location>
        <begin position="343"/>
        <end position="352"/>
    </location>
</feature>
<feature type="region of interest" description="Disordered" evidence="8">
    <location>
        <begin position="367"/>
        <end position="399"/>
    </location>
</feature>
<dbReference type="SUPFAM" id="SSF56112">
    <property type="entry name" value="Protein kinase-like (PK-like)"/>
    <property type="match status" value="1"/>
</dbReference>
<dbReference type="PANTHER" id="PTHR24346">
    <property type="entry name" value="MAP/MICROTUBULE AFFINITY-REGULATING KINASE"/>
    <property type="match status" value="1"/>
</dbReference>
<dbReference type="GO" id="GO:0000226">
    <property type="term" value="P:microtubule cytoskeleton organization"/>
    <property type="evidence" value="ECO:0007669"/>
    <property type="project" value="TreeGrafter"/>
</dbReference>
<dbReference type="PROSITE" id="PS00107">
    <property type="entry name" value="PROTEIN_KINASE_ATP"/>
    <property type="match status" value="1"/>
</dbReference>
<dbReference type="Gene3D" id="1.10.510.10">
    <property type="entry name" value="Transferase(Phosphotransferase) domain 1"/>
    <property type="match status" value="1"/>
</dbReference>
<dbReference type="FunFam" id="1.10.510.10:FF:000571">
    <property type="entry name" value="Maternal embryonic leucine zipper kinase"/>
    <property type="match status" value="1"/>
</dbReference>
<dbReference type="OrthoDB" id="193931at2759"/>
<dbReference type="Proteomes" id="UP000549394">
    <property type="component" value="Unassembled WGS sequence"/>
</dbReference>
<sequence>MAEAVERKSLLSQYEVGKKLGIGSTGTVYKAVNKVSGEKCAMKIIDKNYIEKTGGKRDLLRIYREIEIMSALKHENILQVIEVFESDNHIVIILELAARGEIYDLIEEKGRLEEDDARYFFKQLLSSLAYLHSEGIVHRDLKLENLLLDENHQLKICDFGLANSFGEEKLTTFCGSALYSSPEIVNGIPYEGPEVDMWSLGVILYTFVYGNMPFSGDKFDEIKKNITLGQFSEPEFYSGAHNLITRLLNPRASKRLTLLQACSHSWINNDAFYENVLKLFQDCKNESTTTASGCLSPDLDDFLELERRVEEESRADDKLNLSELKKSADEVSQEIEDKKDESLELEDEAGDEYTYDDMMKELLSIDENESEKKPEPEPELQNEIEKPLSKNSATLTESQCENELRNLLKTLTKSKDEADDFESKFNSVYENETDFILRLCDSSRTSES</sequence>
<evidence type="ECO:0000256" key="2">
    <source>
        <dbReference type="ARBA" id="ARBA00022679"/>
    </source>
</evidence>
<evidence type="ECO:0000256" key="4">
    <source>
        <dbReference type="ARBA" id="ARBA00022777"/>
    </source>
</evidence>
<feature type="compositionally biased region" description="Basic and acidic residues" evidence="8">
    <location>
        <begin position="326"/>
        <end position="342"/>
    </location>
</feature>
<dbReference type="InterPro" id="IPR008271">
    <property type="entry name" value="Ser/Thr_kinase_AS"/>
</dbReference>
<keyword evidence="4" id="KW-0418">Kinase</keyword>
<dbReference type="PROSITE" id="PS50011">
    <property type="entry name" value="PROTEIN_KINASE_DOM"/>
    <property type="match status" value="1"/>
</dbReference>
<feature type="compositionally biased region" description="Polar residues" evidence="8">
    <location>
        <begin position="389"/>
        <end position="399"/>
    </location>
</feature>
<evidence type="ECO:0000259" key="9">
    <source>
        <dbReference type="PROSITE" id="PS50011"/>
    </source>
</evidence>
<dbReference type="PANTHER" id="PTHR24346:SF93">
    <property type="entry name" value="NUAK FAMILY SNF1-LIKE KINASE 1"/>
    <property type="match status" value="1"/>
</dbReference>
<dbReference type="InterPro" id="IPR017441">
    <property type="entry name" value="Protein_kinase_ATP_BS"/>
</dbReference>
<evidence type="ECO:0000256" key="6">
    <source>
        <dbReference type="PROSITE-ProRule" id="PRU10141"/>
    </source>
</evidence>
<name>A0A7I8W5X8_9ANNE</name>
<evidence type="ECO:0000313" key="10">
    <source>
        <dbReference type="EMBL" id="CAD5123946.1"/>
    </source>
</evidence>
<feature type="region of interest" description="Disordered" evidence="8">
    <location>
        <begin position="326"/>
        <end position="352"/>
    </location>
</feature>
<dbReference type="EMBL" id="CAJFCJ010000019">
    <property type="protein sequence ID" value="CAD5123946.1"/>
    <property type="molecule type" value="Genomic_DNA"/>
</dbReference>
<dbReference type="GO" id="GO:0035556">
    <property type="term" value="P:intracellular signal transduction"/>
    <property type="evidence" value="ECO:0007669"/>
    <property type="project" value="TreeGrafter"/>
</dbReference>
<dbReference type="FunFam" id="3.30.200.20:FF:000042">
    <property type="entry name" value="Aurora kinase A"/>
    <property type="match status" value="1"/>
</dbReference>
<reference evidence="10 11" key="1">
    <citation type="submission" date="2020-08" db="EMBL/GenBank/DDBJ databases">
        <authorList>
            <person name="Hejnol A."/>
        </authorList>
    </citation>
    <scope>NUCLEOTIDE SEQUENCE [LARGE SCALE GENOMIC DNA]</scope>
</reference>
<dbReference type="InterPro" id="IPR011009">
    <property type="entry name" value="Kinase-like_dom_sf"/>
</dbReference>
<evidence type="ECO:0000256" key="8">
    <source>
        <dbReference type="SAM" id="MobiDB-lite"/>
    </source>
</evidence>
<proteinExistence type="inferred from homology"/>
<evidence type="ECO:0000256" key="1">
    <source>
        <dbReference type="ARBA" id="ARBA00022527"/>
    </source>
</evidence>
<dbReference type="GO" id="GO:0005524">
    <property type="term" value="F:ATP binding"/>
    <property type="evidence" value="ECO:0007669"/>
    <property type="project" value="UniProtKB-UniRule"/>
</dbReference>
<dbReference type="AlphaFoldDB" id="A0A7I8W5X8"/>